<dbReference type="GO" id="GO:0007218">
    <property type="term" value="P:neuropeptide signaling pathway"/>
    <property type="evidence" value="ECO:0007669"/>
    <property type="project" value="UniProtKB-KW"/>
</dbReference>
<evidence type="ECO:0000256" key="1">
    <source>
        <dbReference type="ARBA" id="ARBA00004613"/>
    </source>
</evidence>
<dbReference type="InterPro" id="IPR051041">
    <property type="entry name" value="FMRFamide-related_np"/>
</dbReference>
<dbReference type="EMBL" id="HG994581">
    <property type="protein sequence ID" value="CAF2872405.1"/>
    <property type="molecule type" value="Genomic_DNA"/>
</dbReference>
<keyword evidence="3" id="KW-0964">Secreted</keyword>
<organism evidence="6 7">
    <name type="scientific">Lepeophtheirus salmonis</name>
    <name type="common">Salmon louse</name>
    <name type="synonym">Caligus salmonis</name>
    <dbReference type="NCBI Taxonomy" id="72036"/>
    <lineage>
        <taxon>Eukaryota</taxon>
        <taxon>Metazoa</taxon>
        <taxon>Ecdysozoa</taxon>
        <taxon>Arthropoda</taxon>
        <taxon>Crustacea</taxon>
        <taxon>Multicrustacea</taxon>
        <taxon>Hexanauplia</taxon>
        <taxon>Copepoda</taxon>
        <taxon>Siphonostomatoida</taxon>
        <taxon>Caligidae</taxon>
        <taxon>Lepeophtheirus</taxon>
    </lineage>
</organism>
<evidence type="ECO:0000256" key="3">
    <source>
        <dbReference type="ARBA" id="ARBA00022525"/>
    </source>
</evidence>
<comment type="subcellular location">
    <subcellularLocation>
        <location evidence="1">Secreted</location>
    </subcellularLocation>
</comment>
<dbReference type="PANTHER" id="PTHR20986:SF21">
    <property type="entry name" value="FMRFAMIDE-LIKE NEUROPEPTIDES 14"/>
    <property type="match status" value="1"/>
</dbReference>
<evidence type="ECO:0000256" key="2">
    <source>
        <dbReference type="ARBA" id="ARBA00006356"/>
    </source>
</evidence>
<evidence type="ECO:0000256" key="5">
    <source>
        <dbReference type="ARBA" id="ARBA00023320"/>
    </source>
</evidence>
<keyword evidence="5" id="KW-0527">Neuropeptide</keyword>
<protein>
    <submittedName>
        <fullName evidence="6">(salmon louse) hypothetical protein</fullName>
    </submittedName>
</protein>
<reference evidence="6" key="1">
    <citation type="submission" date="2021-02" db="EMBL/GenBank/DDBJ databases">
        <authorList>
            <person name="Bekaert M."/>
        </authorList>
    </citation>
    <scope>NUCLEOTIDE SEQUENCE</scope>
    <source>
        <strain evidence="6">IoA-00</strain>
    </source>
</reference>
<keyword evidence="4" id="KW-0027">Amidation</keyword>
<comment type="similarity">
    <text evidence="2">Belongs to the FARP (FMRFamide related peptide) family.</text>
</comment>
<dbReference type="AlphaFoldDB" id="A0A7R8CN58"/>
<evidence type="ECO:0000313" key="6">
    <source>
        <dbReference type="EMBL" id="CAF2872405.1"/>
    </source>
</evidence>
<keyword evidence="7" id="KW-1185">Reference proteome</keyword>
<sequence length="243" mass="28063">MVNRQKIYLVKSSFRIFYRLIRYLSLIRAMMSKTLLLFATLTVISGEEASCQQVCFEDCAQFCNTEFYEACCMIEYEDMVTNDLIINEPIPVTDRENEIQEHDVVMLRRSPLNDVIRLGKRSSPDMIRLGRGPSIDNILRLGKRSNNLDKFLRLGKRIPETTKRSDDMLRLGKRPALVDDVLRLGKRYGNDDMLRLGKRSLTLGVPAWLGKRTRLSISPAFNDVLRLGKRNSDDMLRLGKREA</sequence>
<evidence type="ECO:0000313" key="7">
    <source>
        <dbReference type="Proteomes" id="UP000675881"/>
    </source>
</evidence>
<gene>
    <name evidence="6" type="ORF">LSAA_6406</name>
</gene>
<dbReference type="GO" id="GO:0005576">
    <property type="term" value="C:extracellular region"/>
    <property type="evidence" value="ECO:0007669"/>
    <property type="project" value="UniProtKB-SubCell"/>
</dbReference>
<evidence type="ECO:0000256" key="4">
    <source>
        <dbReference type="ARBA" id="ARBA00022815"/>
    </source>
</evidence>
<dbReference type="Proteomes" id="UP000675881">
    <property type="component" value="Chromosome 2"/>
</dbReference>
<dbReference type="PANTHER" id="PTHR20986">
    <property type="entry name" value="FMRFAMIDE-RELATED PEPTIDES"/>
    <property type="match status" value="1"/>
</dbReference>
<dbReference type="OrthoDB" id="5813613at2759"/>
<proteinExistence type="inferred from homology"/>
<accession>A0A7R8CN58</accession>
<name>A0A7R8CN58_LEPSM</name>